<dbReference type="RefSeq" id="WP_303685663.1">
    <property type="nucleotide sequence ID" value="NZ_CAJXYO010000003.1"/>
</dbReference>
<proteinExistence type="predicted"/>
<keyword evidence="1" id="KW-0812">Transmembrane</keyword>
<keyword evidence="3" id="KW-0378">Hydrolase</keyword>
<keyword evidence="1" id="KW-1133">Transmembrane helix</keyword>
<dbReference type="Gene3D" id="3.40.50.1820">
    <property type="entry name" value="alpha/beta hydrolase"/>
    <property type="match status" value="1"/>
</dbReference>
<dbReference type="Proteomes" id="UP000196102">
    <property type="component" value="Unassembled WGS sequence"/>
</dbReference>
<dbReference type="AlphaFoldDB" id="A0A1Z8BC38"/>
<reference evidence="4" key="1">
    <citation type="journal article" date="2017" name="Proc. Natl. Acad. Sci. U.S.A.">
        <title>Simulation of Deepwater Horizon oil plume reveals substrate specialization within a complex community of hydrocarbon-degraders.</title>
        <authorList>
            <person name="Hu P."/>
            <person name="Dubinsky E.A."/>
            <person name="Probst A.J."/>
            <person name="Wang J."/>
            <person name="Sieber C.M.K."/>
            <person name="Tom L.M."/>
            <person name="Gardinali P."/>
            <person name="Banfield J.F."/>
            <person name="Atlas R.M."/>
            <person name="Andersen G.L."/>
        </authorList>
    </citation>
    <scope>NUCLEOTIDE SEQUENCE [LARGE SCALE GENOMIC DNA]</scope>
</reference>
<dbReference type="InterPro" id="IPR022742">
    <property type="entry name" value="Hydrolase_4"/>
</dbReference>
<name>A0A1Z8BC38_9FLAO</name>
<evidence type="ECO:0000259" key="2">
    <source>
        <dbReference type="Pfam" id="PF12146"/>
    </source>
</evidence>
<comment type="caution">
    <text evidence="3">The sequence shown here is derived from an EMBL/GenBank/DDBJ whole genome shotgun (WGS) entry which is preliminary data.</text>
</comment>
<evidence type="ECO:0000313" key="3">
    <source>
        <dbReference type="EMBL" id="OUS20153.1"/>
    </source>
</evidence>
<sequence length="265" mass="30376">MNFKKLLKSILIIALASYLAICGLLYFYQEKLLFHPEKLEQDFQFEFKHEFVERDIVTSTGHSINTLLFPQENAKGVILYLHGNGGSLKSVGNVSEHFLPLGYDVFMVDYAGYGKSSDEITQQEEWFEDMQFIYDDLKNSYSEDEIFIIGYSIGTGVASYLASQNNPAQLILHAPYYSMTDMMKRNYPIIPMIILRYELATNQYLKNVDAPVYLFHGDKDEVIPVESSVMLSEEFNLPFTKLEKQGHMNIAGNTVALQELEIILK</sequence>
<evidence type="ECO:0000256" key="1">
    <source>
        <dbReference type="SAM" id="Phobius"/>
    </source>
</evidence>
<accession>A0A1Z8BC38</accession>
<dbReference type="InterPro" id="IPR029058">
    <property type="entry name" value="AB_hydrolase_fold"/>
</dbReference>
<feature type="transmembrane region" description="Helical" evidence="1">
    <location>
        <begin position="6"/>
        <end position="28"/>
    </location>
</feature>
<dbReference type="EMBL" id="MAAX01000028">
    <property type="protein sequence ID" value="OUS20153.1"/>
    <property type="molecule type" value="Genomic_DNA"/>
</dbReference>
<dbReference type="PANTHER" id="PTHR12277:SF81">
    <property type="entry name" value="PROTEIN ABHD13"/>
    <property type="match status" value="1"/>
</dbReference>
<dbReference type="GO" id="GO:0016787">
    <property type="term" value="F:hydrolase activity"/>
    <property type="evidence" value="ECO:0007669"/>
    <property type="project" value="UniProtKB-KW"/>
</dbReference>
<dbReference type="Pfam" id="PF12146">
    <property type="entry name" value="Hydrolase_4"/>
    <property type="match status" value="1"/>
</dbReference>
<organism evidence="3 4">
    <name type="scientific">Nonlabens dokdonensis</name>
    <dbReference type="NCBI Taxonomy" id="328515"/>
    <lineage>
        <taxon>Bacteria</taxon>
        <taxon>Pseudomonadati</taxon>
        <taxon>Bacteroidota</taxon>
        <taxon>Flavobacteriia</taxon>
        <taxon>Flavobacteriales</taxon>
        <taxon>Flavobacteriaceae</taxon>
        <taxon>Nonlabens</taxon>
    </lineage>
</organism>
<dbReference type="PANTHER" id="PTHR12277">
    <property type="entry name" value="ALPHA/BETA HYDROLASE DOMAIN-CONTAINING PROTEIN"/>
    <property type="match status" value="1"/>
</dbReference>
<evidence type="ECO:0000313" key="4">
    <source>
        <dbReference type="Proteomes" id="UP000196102"/>
    </source>
</evidence>
<gene>
    <name evidence="3" type="ORF">A9Q93_01760</name>
</gene>
<dbReference type="SUPFAM" id="SSF53474">
    <property type="entry name" value="alpha/beta-Hydrolases"/>
    <property type="match status" value="1"/>
</dbReference>
<keyword evidence="1" id="KW-0472">Membrane</keyword>
<protein>
    <submittedName>
        <fullName evidence="3">Alpha/beta hydrolase</fullName>
    </submittedName>
</protein>
<feature type="domain" description="Serine aminopeptidase S33" evidence="2">
    <location>
        <begin position="73"/>
        <end position="183"/>
    </location>
</feature>